<keyword evidence="2" id="KW-1185">Reference proteome</keyword>
<evidence type="ECO:0000313" key="2">
    <source>
        <dbReference type="Proteomes" id="UP000193560"/>
    </source>
</evidence>
<protein>
    <recommendedName>
        <fullName evidence="3">F-box domain-containing protein</fullName>
    </recommendedName>
</protein>
<dbReference type="EMBL" id="MCGE01000004">
    <property type="protein sequence ID" value="ORZ22204.1"/>
    <property type="molecule type" value="Genomic_DNA"/>
</dbReference>
<organism evidence="1 2">
    <name type="scientific">Absidia repens</name>
    <dbReference type="NCBI Taxonomy" id="90262"/>
    <lineage>
        <taxon>Eukaryota</taxon>
        <taxon>Fungi</taxon>
        <taxon>Fungi incertae sedis</taxon>
        <taxon>Mucoromycota</taxon>
        <taxon>Mucoromycotina</taxon>
        <taxon>Mucoromycetes</taxon>
        <taxon>Mucorales</taxon>
        <taxon>Cunninghamellaceae</taxon>
        <taxon>Absidia</taxon>
    </lineage>
</organism>
<gene>
    <name evidence="1" type="ORF">BCR42DRAFT_405705</name>
</gene>
<evidence type="ECO:0008006" key="3">
    <source>
        <dbReference type="Google" id="ProtNLM"/>
    </source>
</evidence>
<dbReference type="Gene3D" id="3.80.10.10">
    <property type="entry name" value="Ribonuclease Inhibitor"/>
    <property type="match status" value="1"/>
</dbReference>
<accession>A0A1X2ITT3</accession>
<dbReference type="OrthoDB" id="61560at2759"/>
<dbReference type="SUPFAM" id="SSF52047">
    <property type="entry name" value="RNI-like"/>
    <property type="match status" value="1"/>
</dbReference>
<sequence>MAVSLPNELQQAICQLLLNDPNYTVKIMRQLIGVNKQWAHFVCNAMYRHYRINKYVPFIGFYNTIVSKRQILPYGEFIRSLDMTAINKYGVDMRAHELIQRCPNLQSVTLGHPTSLKPATIQWLARNCKRLRTLSVGALESFPFMLECDFSSLDGLETMVFSTTPLLSSSLLTLPRTLKELHLVRMDTLDTDTMITFFQHHHERQRNESNHECITRLAIHRCPRLLNGMTKWLPLNQLKWLSLSGPDICDDHVIDVLTQRGSLDTLVLDNTQITTKTLDFLNSFTTGNSRTSAAGQCSLKIKHLHLTKNINVAMDKQGLTMVH</sequence>
<reference evidence="1 2" key="1">
    <citation type="submission" date="2016-07" db="EMBL/GenBank/DDBJ databases">
        <title>Pervasive Adenine N6-methylation of Active Genes in Fungi.</title>
        <authorList>
            <consortium name="DOE Joint Genome Institute"/>
            <person name="Mondo S.J."/>
            <person name="Dannebaum R.O."/>
            <person name="Kuo R.C."/>
            <person name="Labutti K."/>
            <person name="Haridas S."/>
            <person name="Kuo A."/>
            <person name="Salamov A."/>
            <person name="Ahrendt S.R."/>
            <person name="Lipzen A."/>
            <person name="Sullivan W."/>
            <person name="Andreopoulos W.B."/>
            <person name="Clum A."/>
            <person name="Lindquist E."/>
            <person name="Daum C."/>
            <person name="Ramamoorthy G.K."/>
            <person name="Gryganskyi A."/>
            <person name="Culley D."/>
            <person name="Magnuson J.K."/>
            <person name="James T.Y."/>
            <person name="O'Malley M.A."/>
            <person name="Stajich J.E."/>
            <person name="Spatafora J.W."/>
            <person name="Visel A."/>
            <person name="Grigoriev I.V."/>
        </authorList>
    </citation>
    <scope>NUCLEOTIDE SEQUENCE [LARGE SCALE GENOMIC DNA]</scope>
    <source>
        <strain evidence="1 2">NRRL 1336</strain>
    </source>
</reference>
<proteinExistence type="predicted"/>
<comment type="caution">
    <text evidence="1">The sequence shown here is derived from an EMBL/GenBank/DDBJ whole genome shotgun (WGS) entry which is preliminary data.</text>
</comment>
<dbReference type="Proteomes" id="UP000193560">
    <property type="component" value="Unassembled WGS sequence"/>
</dbReference>
<dbReference type="AlphaFoldDB" id="A0A1X2ITT3"/>
<dbReference type="STRING" id="90262.A0A1X2ITT3"/>
<evidence type="ECO:0000313" key="1">
    <source>
        <dbReference type="EMBL" id="ORZ22204.1"/>
    </source>
</evidence>
<dbReference type="InterPro" id="IPR032675">
    <property type="entry name" value="LRR_dom_sf"/>
</dbReference>
<name>A0A1X2ITT3_9FUNG</name>